<evidence type="ECO:0000313" key="3">
    <source>
        <dbReference type="Proteomes" id="UP000235036"/>
    </source>
</evidence>
<sequence>MSCPLEDLYYPIMQLFRLLKAIPNFTNVVYVLAFNKDVVYKFIAETQGISGDIYLDKIIQTTFELPLPDKILLRRLLFEKLNAIFANTPKQMCDRTRTHWSNLYFQGIDHFINTPRDIVRLTNILTVAYPVVEGEVNPADFVAIESLRVFCPVIYESIHKNPQYFAGCVNTKNTLISTIDELKHFHNSWLAQLEDKDKEPVKRLLFHLFPKIEAVYCDTHYEAKHESVWRQHLRICSLEMFPNYFRLALTTGEFSHTDAKAILSLAADAKAFGEKLVELADQKRPDGTTQVRAFLEQLEDYTETEIPVNCISSIVQALFDVGDQLLVSEDEPYGMFDLGNDMRIGRIISQLLRRLNEQERFETLKYTMSSGNALSIIVSEIITLVEEHEVSPQQEWLLSTQHLKELEEIALQRLQDAVVQNSLQQVPKLAEKLYCWQSEAKEDVKRSLQKIVESGEGLANLMRQFL</sequence>
<dbReference type="RefSeq" id="WP_102205630.1">
    <property type="nucleotide sequence ID" value="NZ_CAWNVR010000641.1"/>
</dbReference>
<dbReference type="AlphaFoldDB" id="A0A2N6JXY2"/>
<name>A0A2N6JXY2_FISMU</name>
<proteinExistence type="predicted"/>
<dbReference type="Proteomes" id="UP000235036">
    <property type="component" value="Unassembled WGS sequence"/>
</dbReference>
<evidence type="ECO:0000313" key="2">
    <source>
        <dbReference type="EMBL" id="PLZ85545.1"/>
    </source>
</evidence>
<dbReference type="Pfam" id="PF07693">
    <property type="entry name" value="KAP_NTPase"/>
    <property type="match status" value="1"/>
</dbReference>
<keyword evidence="3" id="KW-1185">Reference proteome</keyword>
<feature type="domain" description="KAP NTPase" evidence="1">
    <location>
        <begin position="12"/>
        <end position="131"/>
    </location>
</feature>
<accession>A0A2N6JXY2</accession>
<dbReference type="EMBL" id="NRQW01000517">
    <property type="protein sequence ID" value="PLZ85545.1"/>
    <property type="molecule type" value="Genomic_DNA"/>
</dbReference>
<dbReference type="InterPro" id="IPR011646">
    <property type="entry name" value="KAP_P-loop"/>
</dbReference>
<comment type="caution">
    <text evidence="2">The sequence shown here is derived from an EMBL/GenBank/DDBJ whole genome shotgun (WGS) entry which is preliminary data.</text>
</comment>
<gene>
    <name evidence="2" type="ORF">CEN44_22175</name>
</gene>
<evidence type="ECO:0000259" key="1">
    <source>
        <dbReference type="Pfam" id="PF07693"/>
    </source>
</evidence>
<protein>
    <recommendedName>
        <fullName evidence="1">KAP NTPase domain-containing protein</fullName>
    </recommendedName>
</protein>
<organism evidence="2 3">
    <name type="scientific">Fischerella muscicola CCMEE 5323</name>
    <dbReference type="NCBI Taxonomy" id="2019572"/>
    <lineage>
        <taxon>Bacteria</taxon>
        <taxon>Bacillati</taxon>
        <taxon>Cyanobacteriota</taxon>
        <taxon>Cyanophyceae</taxon>
        <taxon>Nostocales</taxon>
        <taxon>Hapalosiphonaceae</taxon>
        <taxon>Fischerella</taxon>
    </lineage>
</organism>
<reference evidence="2 3" key="1">
    <citation type="submission" date="2017-08" db="EMBL/GenBank/DDBJ databases">
        <title>Genomes of Fischerella (Mastigocladus) sp. strains.</title>
        <authorList>
            <person name="Miller S.R."/>
        </authorList>
    </citation>
    <scope>NUCLEOTIDE SEQUENCE [LARGE SCALE GENOMIC DNA]</scope>
    <source>
        <strain evidence="2 3">CCMEE 5323</strain>
    </source>
</reference>